<evidence type="ECO:0000313" key="3">
    <source>
        <dbReference type="EMBL" id="BAU54094.1"/>
    </source>
</evidence>
<keyword evidence="1" id="KW-0998">Cell outer membrane</keyword>
<comment type="similarity">
    <text evidence="1 2">Belongs to the TonB-dependent receptor family.</text>
</comment>
<dbReference type="InterPro" id="IPR023997">
    <property type="entry name" value="TonB-dep_OMP_SusC/RagA_CS"/>
</dbReference>
<proteinExistence type="inferred from homology"/>
<keyword evidence="1" id="KW-0812">Transmembrane</keyword>
<keyword evidence="1" id="KW-1134">Transmembrane beta strand</keyword>
<evidence type="ECO:0000256" key="2">
    <source>
        <dbReference type="RuleBase" id="RU003357"/>
    </source>
</evidence>
<dbReference type="Gene3D" id="2.60.40.1120">
    <property type="entry name" value="Carboxypeptidase-like, regulatory domain"/>
    <property type="match status" value="1"/>
</dbReference>
<reference evidence="3 4" key="1">
    <citation type="submission" date="2015-12" db="EMBL/GenBank/DDBJ databases">
        <title>Genome sequence of Mucilaginibacter gotjawali.</title>
        <authorList>
            <person name="Lee J.S."/>
            <person name="Lee K.C."/>
            <person name="Kim K.K."/>
            <person name="Lee B.W."/>
        </authorList>
    </citation>
    <scope>NUCLEOTIDE SEQUENCE [LARGE SCALE GENOMIC DNA]</scope>
    <source>
        <strain evidence="3 4">SA3-7</strain>
    </source>
</reference>
<dbReference type="InterPro" id="IPR037066">
    <property type="entry name" value="Plug_dom_sf"/>
</dbReference>
<dbReference type="Gene3D" id="2.170.130.10">
    <property type="entry name" value="TonB-dependent receptor, plug domain"/>
    <property type="match status" value="1"/>
</dbReference>
<accession>A0A0X8X1K5</accession>
<dbReference type="InterPro" id="IPR008969">
    <property type="entry name" value="CarboxyPept-like_regulatory"/>
</dbReference>
<keyword evidence="4" id="KW-1185">Reference proteome</keyword>
<dbReference type="FunFam" id="2.170.130.10:FF:000003">
    <property type="entry name" value="SusC/RagA family TonB-linked outer membrane protein"/>
    <property type="match status" value="1"/>
</dbReference>
<dbReference type="SUPFAM" id="SSF56935">
    <property type="entry name" value="Porins"/>
    <property type="match status" value="1"/>
</dbReference>
<dbReference type="AlphaFoldDB" id="A0A0X8X1K5"/>
<dbReference type="InterPro" id="IPR039426">
    <property type="entry name" value="TonB-dep_rcpt-like"/>
</dbReference>
<dbReference type="SUPFAM" id="SSF49464">
    <property type="entry name" value="Carboxypeptidase regulatory domain-like"/>
    <property type="match status" value="1"/>
</dbReference>
<protein>
    <submittedName>
        <fullName evidence="3">TonB dependent receptor</fullName>
    </submittedName>
</protein>
<dbReference type="InterPro" id="IPR023996">
    <property type="entry name" value="TonB-dep_OMP_SusC/RagA"/>
</dbReference>
<dbReference type="Pfam" id="PF13715">
    <property type="entry name" value="CarbopepD_reg_2"/>
    <property type="match status" value="1"/>
</dbReference>
<dbReference type="RefSeq" id="WP_232010840.1">
    <property type="nucleotide sequence ID" value="NZ_AP017313.1"/>
</dbReference>
<dbReference type="Pfam" id="PF00593">
    <property type="entry name" value="TonB_dep_Rec_b-barrel"/>
    <property type="match status" value="1"/>
</dbReference>
<evidence type="ECO:0000313" key="4">
    <source>
        <dbReference type="Proteomes" id="UP000218263"/>
    </source>
</evidence>
<dbReference type="InterPro" id="IPR012910">
    <property type="entry name" value="Plug_dom"/>
</dbReference>
<comment type="subcellular location">
    <subcellularLocation>
        <location evidence="1">Cell outer membrane</location>
        <topology evidence="1">Multi-pass membrane protein</topology>
    </subcellularLocation>
</comment>
<organism evidence="3 4">
    <name type="scientific">Mucilaginibacter gotjawali</name>
    <dbReference type="NCBI Taxonomy" id="1550579"/>
    <lineage>
        <taxon>Bacteria</taxon>
        <taxon>Pseudomonadati</taxon>
        <taxon>Bacteroidota</taxon>
        <taxon>Sphingobacteriia</taxon>
        <taxon>Sphingobacteriales</taxon>
        <taxon>Sphingobacteriaceae</taxon>
        <taxon>Mucilaginibacter</taxon>
    </lineage>
</organism>
<dbReference type="NCBIfam" id="TIGR04056">
    <property type="entry name" value="OMP_RagA_SusC"/>
    <property type="match status" value="1"/>
</dbReference>
<dbReference type="KEGG" id="mgot:MgSA37_02265"/>
<dbReference type="Proteomes" id="UP000218263">
    <property type="component" value="Chromosome"/>
</dbReference>
<keyword evidence="2" id="KW-0798">TonB box</keyword>
<keyword evidence="1 2" id="KW-0472">Membrane</keyword>
<sequence>MYKIFTINICKPSGYAKKFLRIMKIATFILFLAFMHASGTVFSQKITYKADDVSLKKVLTEINKQTGYNVFWSPKSIENTHKLNVDFQNNSVEEALNICLKDFKLTYTIEGKTIIIKDASITNTPANIPLASIIADITITGTVRDNKGATMQGVTISVVDNPKVGTVTDNNGKFILDVKDGAVIRVSFIGFFPQTFTVSKENKLFNIVLLEDVKQTEEVVISAYGRKQRKEAVVGSVTTISPAELKIPASNLTNAIAGQVAGVIAYQPSGQPGQDNAHFFIRGVTTFGYNNTPLILIDNVELSTDDLARLQVDDIASFSILKDASATALYGARGANGVILVTTKEGKIGKTTLNFRYENSISQSAQTLKLADPITYMRLFNEATTTRDPLAQLPFSQNKIDNTIATLANAPGSNPYVYPAVDWLNMLFKKSTVTQRADLSVSGGNELARYYVSGSYSIDHGLLRENIQNNVDNNVNFRNYQIRSNVNVNLTKTTELIVRLEGMFNEYNGPITSDGSFQTDLYNIAVHTSPVLFPAYFPADSTNRLTKHILFGNSSGPGGSASNDIQDNNPYAALLRGHKNSSESRLSAQLELNQNLRFVTDGLAFHALFHINRFSYWESSASYSPYYYNVASYDKTSNQYTLAWLNPQTTGNNIAREYLLLSRDPNTDNLNSFAFLQGILNYDKKFGNHSVSASLISTQQQTTYSQVSDLEASLPYRNLTVAGRATYSYKSRYFLEFNFGYNGTERFSAQHRFGFFPTIGGAWVISNEKWWDNALSNVLQRLKLRASYGTVGNDNIGSQRFYYQSNVNLNGGNPATFGTNNGYTRNGVTILNYANPDITWETSRQLNLGLEFTTLKDLNIVAEVYKYHRYNILQTRTSIPATMGLESNIAANLGTADTKGIDIQMDYKHSFGKNFWLQGRGSFTYAESVYGNYEEPQYNEAYRYETGQPIGRQYGYVAERLFVDDNEARNSPTQIFSTGGIAPQGGDIKYRDLNGDGKIDGADETFIGYPTIPEIVYGYGVSAGYKNFDLSAYFQGQARVSFFIDPNRVSPFIQSPDPYIIGNTQLLQAFADNHWSEDNQNLYAEYPRLGVTGNQIENNRQNSTWWMRDGSFLRLKSLEVGYTLPKLISQKLNITKCRIYFNGLNLYTWAPFKLWDPELGGNGFAYPIQKVFNIGINATL</sequence>
<keyword evidence="1" id="KW-0813">Transport</keyword>
<evidence type="ECO:0000256" key="1">
    <source>
        <dbReference type="PROSITE-ProRule" id="PRU01360"/>
    </source>
</evidence>
<dbReference type="GO" id="GO:0009279">
    <property type="term" value="C:cell outer membrane"/>
    <property type="evidence" value="ECO:0007669"/>
    <property type="project" value="UniProtKB-SubCell"/>
</dbReference>
<dbReference type="InterPro" id="IPR000531">
    <property type="entry name" value="Beta-barrel_TonB"/>
</dbReference>
<gene>
    <name evidence="3" type="ORF">MgSA37_02265</name>
</gene>
<dbReference type="Pfam" id="PF07715">
    <property type="entry name" value="Plug"/>
    <property type="match status" value="1"/>
</dbReference>
<dbReference type="PROSITE" id="PS52016">
    <property type="entry name" value="TONB_DEPENDENT_REC_3"/>
    <property type="match status" value="1"/>
</dbReference>
<dbReference type="EMBL" id="AP017313">
    <property type="protein sequence ID" value="BAU54094.1"/>
    <property type="molecule type" value="Genomic_DNA"/>
</dbReference>
<dbReference type="NCBIfam" id="TIGR04057">
    <property type="entry name" value="SusC_RagA_signa"/>
    <property type="match status" value="1"/>
</dbReference>
<dbReference type="Gene3D" id="3.55.50.30">
    <property type="match status" value="1"/>
</dbReference>
<name>A0A0X8X1K5_9SPHI</name>
<keyword evidence="3" id="KW-0675">Receptor</keyword>